<evidence type="ECO:0000256" key="4">
    <source>
        <dbReference type="ARBA" id="ARBA00022748"/>
    </source>
</evidence>
<evidence type="ECO:0000256" key="3">
    <source>
        <dbReference type="ARBA" id="ARBA00022741"/>
    </source>
</evidence>
<keyword evidence="7" id="KW-0472">Membrane</keyword>
<protein>
    <submittedName>
        <fullName evidence="9">Cytochrome c biogenesis heme-transporting ATPase CcmA</fullName>
    </submittedName>
</protein>
<keyword evidence="10" id="KW-1185">Reference proteome</keyword>
<dbReference type="PANTHER" id="PTHR43499">
    <property type="entry name" value="ABC TRANSPORTER I FAMILY MEMBER 1"/>
    <property type="match status" value="1"/>
</dbReference>
<dbReference type="GO" id="GO:0017004">
    <property type="term" value="P:cytochrome complex assembly"/>
    <property type="evidence" value="ECO:0007669"/>
    <property type="project" value="UniProtKB-KW"/>
</dbReference>
<dbReference type="InterPro" id="IPR005895">
    <property type="entry name" value="ABC_transptr_haem_export_CcmA"/>
</dbReference>
<dbReference type="GO" id="GO:0016887">
    <property type="term" value="F:ATP hydrolysis activity"/>
    <property type="evidence" value="ECO:0007669"/>
    <property type="project" value="InterPro"/>
</dbReference>
<keyword evidence="4" id="KW-0201">Cytochrome c-type biogenesis</keyword>
<keyword evidence="3" id="KW-0547">Nucleotide-binding</keyword>
<sequence length="214" mass="23223">MPDLPLLQVSGLACRRGADWLFRDLNFAVRSGQLVWLRGHNGSGKTTLLRAVSGLTEPDEGHLTWAAVSHAAHEPGRQRLVYVGHLNAMKDDLTVCESLQFIARLHGQDGSRPRVLEALRLLGMYHRRNAAVRTLSQGQRRRAALARLVLESDAALWVLDEPFDALDIAGIDTVNGLLKGHLARGGSVLLTSHLPLDVSALQATELTLGPEAAA</sequence>
<dbReference type="InterPro" id="IPR003593">
    <property type="entry name" value="AAA+_ATPase"/>
</dbReference>
<dbReference type="GO" id="GO:0005524">
    <property type="term" value="F:ATP binding"/>
    <property type="evidence" value="ECO:0007669"/>
    <property type="project" value="UniProtKB-KW"/>
</dbReference>
<accession>A0A7Y8H1X3</accession>
<organism evidence="9 10">
    <name type="scientific">Hydrogenophaga aromaticivorans</name>
    <dbReference type="NCBI Taxonomy" id="2610898"/>
    <lineage>
        <taxon>Bacteria</taxon>
        <taxon>Pseudomonadati</taxon>
        <taxon>Pseudomonadota</taxon>
        <taxon>Betaproteobacteria</taxon>
        <taxon>Burkholderiales</taxon>
        <taxon>Comamonadaceae</taxon>
        <taxon>Hydrogenophaga</taxon>
    </lineage>
</organism>
<dbReference type="GO" id="GO:0022857">
    <property type="term" value="F:transmembrane transporter activity"/>
    <property type="evidence" value="ECO:0007669"/>
    <property type="project" value="InterPro"/>
</dbReference>
<dbReference type="NCBIfam" id="NF010061">
    <property type="entry name" value="PRK13538.1"/>
    <property type="match status" value="1"/>
</dbReference>
<name>A0A7Y8H1X3_9BURK</name>
<dbReference type="Gene3D" id="3.40.50.300">
    <property type="entry name" value="P-loop containing nucleotide triphosphate hydrolases"/>
    <property type="match status" value="1"/>
</dbReference>
<dbReference type="RefSeq" id="WP_177138938.1">
    <property type="nucleotide sequence ID" value="NZ_VYGV01000026.1"/>
</dbReference>
<comment type="caution">
    <text evidence="9">The sequence shown here is derived from an EMBL/GenBank/DDBJ whole genome shotgun (WGS) entry which is preliminary data.</text>
</comment>
<dbReference type="NCBIfam" id="TIGR01189">
    <property type="entry name" value="ccmA"/>
    <property type="match status" value="1"/>
</dbReference>
<keyword evidence="2" id="KW-1003">Cell membrane</keyword>
<dbReference type="InterPro" id="IPR003439">
    <property type="entry name" value="ABC_transporter-like_ATP-bd"/>
</dbReference>
<dbReference type="PANTHER" id="PTHR43499:SF1">
    <property type="entry name" value="ABC TRANSPORTER I FAMILY MEMBER 1"/>
    <property type="match status" value="1"/>
</dbReference>
<evidence type="ECO:0000259" key="8">
    <source>
        <dbReference type="PROSITE" id="PS50893"/>
    </source>
</evidence>
<feature type="domain" description="ABC transporter" evidence="8">
    <location>
        <begin position="7"/>
        <end position="214"/>
    </location>
</feature>
<dbReference type="InterPro" id="IPR017871">
    <property type="entry name" value="ABC_transporter-like_CS"/>
</dbReference>
<keyword evidence="6" id="KW-1278">Translocase</keyword>
<dbReference type="EMBL" id="VYGV01000026">
    <property type="protein sequence ID" value="NWF48354.1"/>
    <property type="molecule type" value="Genomic_DNA"/>
</dbReference>
<evidence type="ECO:0000256" key="2">
    <source>
        <dbReference type="ARBA" id="ARBA00022475"/>
    </source>
</evidence>
<evidence type="ECO:0000256" key="5">
    <source>
        <dbReference type="ARBA" id="ARBA00022840"/>
    </source>
</evidence>
<dbReference type="SUPFAM" id="SSF52540">
    <property type="entry name" value="P-loop containing nucleoside triphosphate hydrolases"/>
    <property type="match status" value="1"/>
</dbReference>
<evidence type="ECO:0000256" key="7">
    <source>
        <dbReference type="ARBA" id="ARBA00023136"/>
    </source>
</evidence>
<reference evidence="9 10" key="1">
    <citation type="submission" date="2019-09" db="EMBL/GenBank/DDBJ databases">
        <title>Hydrogenophaga aromatica sp. nov., isolated from a para-xylene-degrading enrichment culture.</title>
        <authorList>
            <person name="Tancsics A."/>
            <person name="Banerjee S."/>
        </authorList>
    </citation>
    <scope>NUCLEOTIDE SEQUENCE [LARGE SCALE GENOMIC DNA]</scope>
    <source>
        <strain evidence="9 10">D2P1</strain>
    </source>
</reference>
<dbReference type="SMART" id="SM00382">
    <property type="entry name" value="AAA"/>
    <property type="match status" value="1"/>
</dbReference>
<dbReference type="Pfam" id="PF00005">
    <property type="entry name" value="ABC_tran"/>
    <property type="match status" value="1"/>
</dbReference>
<dbReference type="PROSITE" id="PS00211">
    <property type="entry name" value="ABC_TRANSPORTER_1"/>
    <property type="match status" value="1"/>
</dbReference>
<dbReference type="Proteomes" id="UP000545507">
    <property type="component" value="Unassembled WGS sequence"/>
</dbReference>
<evidence type="ECO:0000256" key="1">
    <source>
        <dbReference type="ARBA" id="ARBA00022448"/>
    </source>
</evidence>
<keyword evidence="1" id="KW-0813">Transport</keyword>
<keyword evidence="5" id="KW-0067">ATP-binding</keyword>
<dbReference type="PROSITE" id="PS50893">
    <property type="entry name" value="ABC_TRANSPORTER_2"/>
    <property type="match status" value="1"/>
</dbReference>
<evidence type="ECO:0000313" key="10">
    <source>
        <dbReference type="Proteomes" id="UP000545507"/>
    </source>
</evidence>
<dbReference type="InterPro" id="IPR027417">
    <property type="entry name" value="P-loop_NTPase"/>
</dbReference>
<dbReference type="AlphaFoldDB" id="A0A7Y8H1X3"/>
<evidence type="ECO:0000256" key="6">
    <source>
        <dbReference type="ARBA" id="ARBA00022967"/>
    </source>
</evidence>
<evidence type="ECO:0000313" key="9">
    <source>
        <dbReference type="EMBL" id="NWF48354.1"/>
    </source>
</evidence>
<proteinExistence type="predicted"/>
<gene>
    <name evidence="9" type="primary">ccmA</name>
    <name evidence="9" type="ORF">F3K02_24315</name>
</gene>